<dbReference type="EMBL" id="CALTRL010005918">
    <property type="protein sequence ID" value="CAH7687865.1"/>
    <property type="molecule type" value="Genomic_DNA"/>
</dbReference>
<accession>A0AAV0BMC0</accession>
<organism evidence="2 3">
    <name type="scientific">Phakopsora pachyrhizi</name>
    <name type="common">Asian soybean rust disease fungus</name>
    <dbReference type="NCBI Taxonomy" id="170000"/>
    <lineage>
        <taxon>Eukaryota</taxon>
        <taxon>Fungi</taxon>
        <taxon>Dikarya</taxon>
        <taxon>Basidiomycota</taxon>
        <taxon>Pucciniomycotina</taxon>
        <taxon>Pucciniomycetes</taxon>
        <taxon>Pucciniales</taxon>
        <taxon>Phakopsoraceae</taxon>
        <taxon>Phakopsora</taxon>
    </lineage>
</organism>
<keyword evidence="3" id="KW-1185">Reference proteome</keyword>
<name>A0AAV0BMC0_PHAPC</name>
<comment type="caution">
    <text evidence="2">The sequence shown here is derived from an EMBL/GenBank/DDBJ whole genome shotgun (WGS) entry which is preliminary data.</text>
</comment>
<feature type="chain" id="PRO_5043695581" evidence="1">
    <location>
        <begin position="23"/>
        <end position="499"/>
    </location>
</feature>
<reference evidence="2" key="1">
    <citation type="submission" date="2022-06" db="EMBL/GenBank/DDBJ databases">
        <authorList>
            <consortium name="SYNGENTA / RWTH Aachen University"/>
        </authorList>
    </citation>
    <scope>NUCLEOTIDE SEQUENCE</scope>
</reference>
<evidence type="ECO:0000313" key="2">
    <source>
        <dbReference type="EMBL" id="CAH7687865.1"/>
    </source>
</evidence>
<sequence>MAKFLFPFILLTFCLLNSSVKPMELSELANLSDQSKEASTSISHGLVNPDHLMTEIPTPSSNEKYESFKNELVEVEKRIGKLSVQSQKYVEKSYDPIQRLIRNVLVLLEEEDEEKKKTLDASKMRLNEFLDEVKGFLLYFYKQRKKDWEADRRSKSFIMSEILKVLDPLIKYGFLTTEEIQPWLKDSEVLRSSAYFLSSERYLYSKYWLPSVEELANHSKEEYLWLSMLKGQEEKVFLRQLIGFTYAYGSGLISHSKISPVVKKFLKNPEVTKDTFNILSEAVDSDKFYGEMSGPQVETISNFLHQALTYLQSYAPAEVKSYYSKSRFSILWEKKKLLDDFCQARPISKNYGYTAEKFKNYNDNNNYDYIFRREEKIEYKIDDFKNVLKALRDDKEGLIKTGYEKASKDFLEQYPTVNKHHLNDALEFRAKIKQISDSLSLIPAKLSNEIYRWFQLSKQKMLLETFERRALFLDPEIRTLRDSINKLRTNKRPFSEISG</sequence>
<evidence type="ECO:0000256" key="1">
    <source>
        <dbReference type="SAM" id="SignalP"/>
    </source>
</evidence>
<proteinExistence type="predicted"/>
<keyword evidence="1" id="KW-0732">Signal</keyword>
<protein>
    <submittedName>
        <fullName evidence="2">Expressed protein</fullName>
    </submittedName>
</protein>
<gene>
    <name evidence="2" type="ORF">PPACK8108_LOCUS22722</name>
</gene>
<evidence type="ECO:0000313" key="3">
    <source>
        <dbReference type="Proteomes" id="UP001153365"/>
    </source>
</evidence>
<dbReference type="Proteomes" id="UP001153365">
    <property type="component" value="Unassembled WGS sequence"/>
</dbReference>
<dbReference type="AlphaFoldDB" id="A0AAV0BMC0"/>
<feature type="signal peptide" evidence="1">
    <location>
        <begin position="1"/>
        <end position="22"/>
    </location>
</feature>